<proteinExistence type="inferred from homology"/>
<evidence type="ECO:0000256" key="2">
    <source>
        <dbReference type="ARBA" id="ARBA00022448"/>
    </source>
</evidence>
<organism evidence="6 7">
    <name type="scientific">Tannerella sp. oral taxon BU063 isolate Cell 2</name>
    <dbReference type="NCBI Taxonomy" id="1411148"/>
    <lineage>
        <taxon>Bacteria</taxon>
        <taxon>Pseudomonadati</taxon>
        <taxon>Bacteroidota</taxon>
        <taxon>Bacteroidia</taxon>
        <taxon>Bacteroidales</taxon>
        <taxon>Tannerellaceae</taxon>
        <taxon>Tannerella</taxon>
    </lineage>
</organism>
<protein>
    <submittedName>
        <fullName evidence="6">Zinc ABC transporter ATP-binding protein</fullName>
    </submittedName>
</protein>
<dbReference type="EMBL" id="AYUF01000423">
    <property type="protein sequence ID" value="ETK01990.1"/>
    <property type="molecule type" value="Genomic_DNA"/>
</dbReference>
<dbReference type="PROSITE" id="PS50893">
    <property type="entry name" value="ABC_TRANSPORTER_2"/>
    <property type="match status" value="1"/>
</dbReference>
<name>W2C4A9_9BACT</name>
<dbReference type="PANTHER" id="PTHR42734">
    <property type="entry name" value="METAL TRANSPORT SYSTEM ATP-BINDING PROTEIN TM_0124-RELATED"/>
    <property type="match status" value="1"/>
</dbReference>
<comment type="caution">
    <text evidence="6">The sequence shown here is derived from an EMBL/GenBank/DDBJ whole genome shotgun (WGS) entry which is preliminary data.</text>
</comment>
<dbReference type="Proteomes" id="UP000018837">
    <property type="component" value="Unassembled WGS sequence"/>
</dbReference>
<feature type="domain" description="ABC transporter" evidence="5">
    <location>
        <begin position="4"/>
        <end position="233"/>
    </location>
</feature>
<evidence type="ECO:0000256" key="3">
    <source>
        <dbReference type="ARBA" id="ARBA00022741"/>
    </source>
</evidence>
<dbReference type="AlphaFoldDB" id="W2C4A9"/>
<dbReference type="GO" id="GO:0016887">
    <property type="term" value="F:ATP hydrolysis activity"/>
    <property type="evidence" value="ECO:0007669"/>
    <property type="project" value="InterPro"/>
</dbReference>
<dbReference type="PATRIC" id="fig|1411148.3.peg.1012"/>
<dbReference type="InterPro" id="IPR050153">
    <property type="entry name" value="Metal_Ion_Import_ABC"/>
</dbReference>
<dbReference type="Pfam" id="PF00005">
    <property type="entry name" value="ABC_tran"/>
    <property type="match status" value="1"/>
</dbReference>
<keyword evidence="3" id="KW-0547">Nucleotide-binding</keyword>
<dbReference type="GO" id="GO:0005524">
    <property type="term" value="F:ATP binding"/>
    <property type="evidence" value="ECO:0007669"/>
    <property type="project" value="UniProtKB-KW"/>
</dbReference>
<gene>
    <name evidence="6" type="ORF">N425_06715</name>
</gene>
<keyword evidence="4 6" id="KW-0067">ATP-binding</keyword>
<keyword evidence="2" id="KW-0813">Transport</keyword>
<dbReference type="InterPro" id="IPR027417">
    <property type="entry name" value="P-loop_NTPase"/>
</dbReference>
<dbReference type="SMART" id="SM00382">
    <property type="entry name" value="AAA"/>
    <property type="match status" value="1"/>
</dbReference>
<dbReference type="PANTHER" id="PTHR42734:SF17">
    <property type="entry name" value="METAL TRANSPORT SYSTEM ATP-BINDING PROTEIN TM_0124-RELATED"/>
    <property type="match status" value="1"/>
</dbReference>
<evidence type="ECO:0000256" key="4">
    <source>
        <dbReference type="ARBA" id="ARBA00022840"/>
    </source>
</evidence>
<dbReference type="InterPro" id="IPR003593">
    <property type="entry name" value="AAA+_ATPase"/>
</dbReference>
<evidence type="ECO:0000313" key="7">
    <source>
        <dbReference type="Proteomes" id="UP000018837"/>
    </source>
</evidence>
<reference evidence="6 7" key="1">
    <citation type="submission" date="2013-11" db="EMBL/GenBank/DDBJ databases">
        <title>Single cell genomics of uncultured Tannerella BU063 (oral taxon 286).</title>
        <authorList>
            <person name="Beall C.J."/>
            <person name="Campbell A.G."/>
            <person name="Griffen A.L."/>
            <person name="Podar M."/>
            <person name="Leys E.J."/>
        </authorList>
    </citation>
    <scope>NUCLEOTIDE SEQUENCE [LARGE SCALE GENOMIC DNA]</scope>
    <source>
        <strain evidence="6">Cell 2</strain>
    </source>
</reference>
<accession>W2C4A9</accession>
<sequence>MLLVQINHVTAGYDSKKDVLIDVSLQIAERDFLCIVGPNGGGKTTLLRVLLGLLKPRIGAVNFYRDSQPIPKLPVGYLPQVNAIDRRFPISVAEVVASGFLAETRGRRCSAEQRQRVEAVIDRMGLNDLARRPIGELSGGELQRTMLGRAIVAHPRLLVLDEPNTYMDRRFGDTLGDLLSEINRETAVVLVSHDPGALRPLIKNMAFVRRQLRYVPGNELSAVSLDSEESESMD</sequence>
<evidence type="ECO:0000313" key="6">
    <source>
        <dbReference type="EMBL" id="ETK01990.1"/>
    </source>
</evidence>
<evidence type="ECO:0000256" key="1">
    <source>
        <dbReference type="ARBA" id="ARBA00005417"/>
    </source>
</evidence>
<dbReference type="SUPFAM" id="SSF52540">
    <property type="entry name" value="P-loop containing nucleoside triphosphate hydrolases"/>
    <property type="match status" value="1"/>
</dbReference>
<comment type="similarity">
    <text evidence="1">Belongs to the ABC transporter superfamily.</text>
</comment>
<evidence type="ECO:0000259" key="5">
    <source>
        <dbReference type="PROSITE" id="PS50893"/>
    </source>
</evidence>
<dbReference type="InterPro" id="IPR003439">
    <property type="entry name" value="ABC_transporter-like_ATP-bd"/>
</dbReference>
<dbReference type="Gene3D" id="3.40.50.300">
    <property type="entry name" value="P-loop containing nucleotide triphosphate hydrolases"/>
    <property type="match status" value="1"/>
</dbReference>